<sequence>MKLSVVSRFLASKTTISMSVSHRCRFDQNGNPTLIKFNPSAQFHSKPLSDWRPNFPIVRSFLSSVPLLHDGTPLVLQPRSVSEKPLFI</sequence>
<proteinExistence type="predicted"/>
<evidence type="ECO:0000313" key="2">
    <source>
        <dbReference type="Proteomes" id="UP001163823"/>
    </source>
</evidence>
<comment type="caution">
    <text evidence="1">The sequence shown here is derived from an EMBL/GenBank/DDBJ whole genome shotgun (WGS) entry which is preliminary data.</text>
</comment>
<keyword evidence="2" id="KW-1185">Reference proteome</keyword>
<reference evidence="1" key="1">
    <citation type="journal article" date="2023" name="Science">
        <title>Elucidation of the pathway for biosynthesis of saponin adjuvants from the soapbark tree.</title>
        <authorList>
            <person name="Reed J."/>
            <person name="Orme A."/>
            <person name="El-Demerdash A."/>
            <person name="Owen C."/>
            <person name="Martin L.B.B."/>
            <person name="Misra R.C."/>
            <person name="Kikuchi S."/>
            <person name="Rejzek M."/>
            <person name="Martin A.C."/>
            <person name="Harkess A."/>
            <person name="Leebens-Mack J."/>
            <person name="Louveau T."/>
            <person name="Stephenson M.J."/>
            <person name="Osbourn A."/>
        </authorList>
    </citation>
    <scope>NUCLEOTIDE SEQUENCE</scope>
    <source>
        <strain evidence="1">S10</strain>
    </source>
</reference>
<dbReference type="KEGG" id="qsa:O6P43_025849"/>
<protein>
    <submittedName>
        <fullName evidence="1">Uncharacterized protein</fullName>
    </submittedName>
</protein>
<name>A0AAD7L9V9_QUISA</name>
<dbReference type="Proteomes" id="UP001163823">
    <property type="component" value="Chromosome 10"/>
</dbReference>
<dbReference type="AlphaFoldDB" id="A0AAD7L9V9"/>
<dbReference type="EMBL" id="JARAOO010000010">
    <property type="protein sequence ID" value="KAJ7954246.1"/>
    <property type="molecule type" value="Genomic_DNA"/>
</dbReference>
<accession>A0AAD7L9V9</accession>
<gene>
    <name evidence="1" type="ORF">O6P43_025849</name>
</gene>
<organism evidence="1 2">
    <name type="scientific">Quillaja saponaria</name>
    <name type="common">Soap bark tree</name>
    <dbReference type="NCBI Taxonomy" id="32244"/>
    <lineage>
        <taxon>Eukaryota</taxon>
        <taxon>Viridiplantae</taxon>
        <taxon>Streptophyta</taxon>
        <taxon>Embryophyta</taxon>
        <taxon>Tracheophyta</taxon>
        <taxon>Spermatophyta</taxon>
        <taxon>Magnoliopsida</taxon>
        <taxon>eudicotyledons</taxon>
        <taxon>Gunneridae</taxon>
        <taxon>Pentapetalae</taxon>
        <taxon>rosids</taxon>
        <taxon>fabids</taxon>
        <taxon>Fabales</taxon>
        <taxon>Quillajaceae</taxon>
        <taxon>Quillaja</taxon>
    </lineage>
</organism>
<evidence type="ECO:0000313" key="1">
    <source>
        <dbReference type="EMBL" id="KAJ7954246.1"/>
    </source>
</evidence>